<keyword evidence="4" id="KW-1185">Reference proteome</keyword>
<dbReference type="GO" id="GO:0043123">
    <property type="term" value="P:positive regulation of canonical NF-kappaB signal transduction"/>
    <property type="evidence" value="ECO:0007669"/>
    <property type="project" value="TreeGrafter"/>
</dbReference>
<dbReference type="EMBL" id="MKHE01000027">
    <property type="protein sequence ID" value="OWK01819.1"/>
    <property type="molecule type" value="Genomic_DNA"/>
</dbReference>
<accession>A0A212C751</accession>
<dbReference type="Pfam" id="PF18703">
    <property type="entry name" value="MALT1_Ig"/>
    <property type="match status" value="2"/>
</dbReference>
<gene>
    <name evidence="3" type="ORF">Celaphus_00017823</name>
</gene>
<feature type="domain" description="MALT1 immunoglobulin-like" evidence="2">
    <location>
        <begin position="48"/>
        <end position="123"/>
    </location>
</feature>
<evidence type="ECO:0000259" key="2">
    <source>
        <dbReference type="Pfam" id="PF18703"/>
    </source>
</evidence>
<dbReference type="GO" id="GO:0050852">
    <property type="term" value="P:T cell receptor signaling pathway"/>
    <property type="evidence" value="ECO:0007669"/>
    <property type="project" value="TreeGrafter"/>
</dbReference>
<reference evidence="3 4" key="1">
    <citation type="journal article" date="2018" name="Mol. Genet. Genomics">
        <title>The red deer Cervus elaphus genome CerEla1.0: sequencing, annotating, genes, and chromosomes.</title>
        <authorList>
            <person name="Bana N.A."/>
            <person name="Nyiri A."/>
            <person name="Nagy J."/>
            <person name="Frank K."/>
            <person name="Nagy T."/>
            <person name="Steger V."/>
            <person name="Schiller M."/>
            <person name="Lakatos P."/>
            <person name="Sugar L."/>
            <person name="Horn P."/>
            <person name="Barta E."/>
            <person name="Orosz L."/>
        </authorList>
    </citation>
    <scope>NUCLEOTIDE SEQUENCE [LARGE SCALE GENOMIC DNA]</scope>
    <source>
        <strain evidence="3">Hungarian</strain>
    </source>
</reference>
<dbReference type="PANTHER" id="PTHR22576">
    <property type="entry name" value="MUCOSA ASSOCIATED LYMPHOID TISSUE LYMPHOMA TRANSLOCATION PROTEIN 1/PARACASPASE"/>
    <property type="match status" value="1"/>
</dbReference>
<dbReference type="Gene3D" id="2.60.40.3360">
    <property type="match status" value="2"/>
</dbReference>
<dbReference type="PANTHER" id="PTHR22576:SF40">
    <property type="entry name" value="MUCOSA-ASSOCIATED LYMPHOID TISSUE LYMPHOMA TRANSLOCATION PROTEIN 1"/>
    <property type="match status" value="1"/>
</dbReference>
<comment type="caution">
    <text evidence="3">The sequence shown here is derived from an EMBL/GenBank/DDBJ whole genome shotgun (WGS) entry which is preliminary data.</text>
</comment>
<dbReference type="GO" id="GO:0045087">
    <property type="term" value="P:innate immune response"/>
    <property type="evidence" value="ECO:0007669"/>
    <property type="project" value="TreeGrafter"/>
</dbReference>
<dbReference type="AlphaFoldDB" id="A0A212C751"/>
<name>A0A212C751_CEREH</name>
<protein>
    <recommendedName>
        <fullName evidence="2">MALT1 immunoglobulin-like domain-containing protein</fullName>
    </recommendedName>
</protein>
<dbReference type="InterPro" id="IPR041077">
    <property type="entry name" value="MALT1_Ig"/>
</dbReference>
<dbReference type="Proteomes" id="UP000242450">
    <property type="component" value="Chromosome 27"/>
</dbReference>
<proteinExistence type="predicted"/>
<dbReference type="OrthoDB" id="412369at2759"/>
<feature type="non-terminal residue" evidence="3">
    <location>
        <position position="269"/>
    </location>
</feature>
<feature type="region of interest" description="Disordered" evidence="1">
    <location>
        <begin position="187"/>
        <end position="217"/>
    </location>
</feature>
<evidence type="ECO:0000313" key="4">
    <source>
        <dbReference type="Proteomes" id="UP000242450"/>
    </source>
</evidence>
<organism evidence="3 4">
    <name type="scientific">Cervus elaphus hippelaphus</name>
    <name type="common">European red deer</name>
    <dbReference type="NCBI Taxonomy" id="46360"/>
    <lineage>
        <taxon>Eukaryota</taxon>
        <taxon>Metazoa</taxon>
        <taxon>Chordata</taxon>
        <taxon>Craniata</taxon>
        <taxon>Vertebrata</taxon>
        <taxon>Euteleostomi</taxon>
        <taxon>Mammalia</taxon>
        <taxon>Eutheria</taxon>
        <taxon>Laurasiatheria</taxon>
        <taxon>Artiodactyla</taxon>
        <taxon>Ruminantia</taxon>
        <taxon>Pecora</taxon>
        <taxon>Cervidae</taxon>
        <taxon>Cervinae</taxon>
        <taxon>Cervus</taxon>
    </lineage>
</organism>
<sequence length="269" mass="29482">MGKCHLTKGKQALEIRSSLSEKRALTDPIQGTAHSAESLVRNLQWAKAHELPESMCLKFQCGVQIQLGFAAEFSNVMIIYTSIVHKPPDILMCDAYVTDFPLDLDIDPKDANKGTPEETGSYLEHLVFTVCLSYQYSGLEDTVEEKREVNVGKPLIAKLDIHRGSGSKTRFQTCVMCDGPYHSPAAGPAGAARYRPPRDSFSGASHSHLSSSGSVLPSDGCRCSRTADAFISGHHSHHYSCQFGRSNVPVETTDEMPFTFSDGLRISEK</sequence>
<evidence type="ECO:0000313" key="3">
    <source>
        <dbReference type="EMBL" id="OWK01819.1"/>
    </source>
</evidence>
<feature type="domain" description="MALT1 immunoglobulin-like" evidence="2">
    <location>
        <begin position="124"/>
        <end position="163"/>
    </location>
</feature>
<dbReference type="GO" id="GO:0042113">
    <property type="term" value="P:B cell activation"/>
    <property type="evidence" value="ECO:0007669"/>
    <property type="project" value="TreeGrafter"/>
</dbReference>
<dbReference type="InterPro" id="IPR052039">
    <property type="entry name" value="Caspase-related_regulators"/>
</dbReference>
<evidence type="ECO:0000256" key="1">
    <source>
        <dbReference type="SAM" id="MobiDB-lite"/>
    </source>
</evidence>
<dbReference type="InterPro" id="IPR033540">
    <property type="entry name" value="MALT1_IG-like_dom_sf"/>
</dbReference>